<keyword evidence="2" id="KW-0472">Membrane</keyword>
<dbReference type="PANTHER" id="PTHR44086">
    <property type="entry name" value="THIOSULFATE SULFURTRANSFERASE RDL2, MITOCHONDRIAL-RELATED"/>
    <property type="match status" value="1"/>
</dbReference>
<dbReference type="GO" id="GO:0005739">
    <property type="term" value="C:mitochondrion"/>
    <property type="evidence" value="ECO:0007669"/>
    <property type="project" value="TreeGrafter"/>
</dbReference>
<keyword evidence="2" id="KW-0812">Transmembrane</keyword>
<reference evidence="4" key="1">
    <citation type="journal article" date="2021" name="Proc. Natl. Acad. Sci. U.S.A.">
        <title>Three genomes in the algal genus Volvox reveal the fate of a haploid sex-determining region after a transition to homothallism.</title>
        <authorList>
            <person name="Yamamoto K."/>
            <person name="Hamaji T."/>
            <person name="Kawai-Toyooka H."/>
            <person name="Matsuzaki R."/>
            <person name="Takahashi F."/>
            <person name="Nishimura Y."/>
            <person name="Kawachi M."/>
            <person name="Noguchi H."/>
            <person name="Minakuchi Y."/>
            <person name="Umen J.G."/>
            <person name="Toyoda A."/>
            <person name="Nozaki H."/>
        </authorList>
    </citation>
    <scope>NUCLEOTIDE SEQUENCE</scope>
    <source>
        <strain evidence="4">NIES-3780</strain>
    </source>
</reference>
<proteinExistence type="predicted"/>
<dbReference type="InterPro" id="IPR036873">
    <property type="entry name" value="Rhodanese-like_dom_sf"/>
</dbReference>
<dbReference type="SUPFAM" id="SSF52821">
    <property type="entry name" value="Rhodanese/Cell cycle control phosphatase"/>
    <property type="match status" value="1"/>
</dbReference>
<name>A0A8J4AUC4_9CHLO</name>
<dbReference type="Gene3D" id="3.40.250.10">
    <property type="entry name" value="Rhodanese-like domain"/>
    <property type="match status" value="1"/>
</dbReference>
<sequence>MPAVINVGGPLAWGLVVFVSAWAIRTGRALAGRRRARRKELEDEDLLHDPNADQPQYLQRLTATAIRMLIETGPLPCAVIELADGGGTVSASTAARNLPGWVGHHTSGRSQAQDTTAPGETTAASSHQTTSAAASSSSSRIVPPELSGAVPCLPVAAWVRALASAEAWRMELVRAAATATASPETTTGAHPHLSHASSYGPSVFRDGSSGSSGIRGRRSSQPARANASVPGGCAGGGGSGSRLNGHHASSSAGAADGFVGCISGTGYALTATTATATAAAATMALLPYPPRHGLLVVLGRKGRAVEAVTAAAAKAGFSRVATWVGSADSFASSSLGGPRLASISRHALWLMLQLGPEPRFFVPSLVLDVRRPDERLSYGAIRGTVNIPADELAAALALPSGEFLRRYGAPQPGPWDVVVLHSRLGRRAAWAAQVCVDGGLKRVLVYGDGVYGWRLEDRVKPYRAYDLGAPPPDPEPFTPEEPDEATGLEELHRLGLPMRQGLRPSRFSVLSLLSGVVMPVPPASVPGASATMPTGAGAPGATDMPTANSPTVPGE</sequence>
<keyword evidence="2" id="KW-1133">Transmembrane helix</keyword>
<evidence type="ECO:0000256" key="1">
    <source>
        <dbReference type="SAM" id="MobiDB-lite"/>
    </source>
</evidence>
<dbReference type="EMBL" id="BNCO01000005">
    <property type="protein sequence ID" value="GIL47807.1"/>
    <property type="molecule type" value="Genomic_DNA"/>
</dbReference>
<feature type="compositionally biased region" description="Low complexity" evidence="1">
    <location>
        <begin position="121"/>
        <end position="139"/>
    </location>
</feature>
<accession>A0A8J4AUC4</accession>
<keyword evidence="5" id="KW-1185">Reference proteome</keyword>
<feature type="region of interest" description="Disordered" evidence="1">
    <location>
        <begin position="100"/>
        <end position="142"/>
    </location>
</feature>
<feature type="region of interest" description="Disordered" evidence="1">
    <location>
        <begin position="528"/>
        <end position="555"/>
    </location>
</feature>
<protein>
    <recommendedName>
        <fullName evidence="3">Rhodanese domain-containing protein</fullName>
    </recommendedName>
</protein>
<organism evidence="4 5">
    <name type="scientific">Volvox africanus</name>
    <dbReference type="NCBI Taxonomy" id="51714"/>
    <lineage>
        <taxon>Eukaryota</taxon>
        <taxon>Viridiplantae</taxon>
        <taxon>Chlorophyta</taxon>
        <taxon>core chlorophytes</taxon>
        <taxon>Chlorophyceae</taxon>
        <taxon>CS clade</taxon>
        <taxon>Chlamydomonadales</taxon>
        <taxon>Volvocaceae</taxon>
        <taxon>Volvox</taxon>
    </lineage>
</organism>
<dbReference type="Proteomes" id="UP000747399">
    <property type="component" value="Unassembled WGS sequence"/>
</dbReference>
<evidence type="ECO:0000259" key="3">
    <source>
        <dbReference type="PROSITE" id="PS50206"/>
    </source>
</evidence>
<dbReference type="InterPro" id="IPR001763">
    <property type="entry name" value="Rhodanese-like_dom"/>
</dbReference>
<gene>
    <name evidence="4" type="ORF">Vafri_3920</name>
</gene>
<dbReference type="AlphaFoldDB" id="A0A8J4AUC4"/>
<feature type="region of interest" description="Disordered" evidence="1">
    <location>
        <begin position="182"/>
        <end position="247"/>
    </location>
</feature>
<feature type="domain" description="Rhodanese" evidence="3">
    <location>
        <begin position="365"/>
        <end position="458"/>
    </location>
</feature>
<feature type="compositionally biased region" description="Low complexity" evidence="1">
    <location>
        <begin position="528"/>
        <end position="547"/>
    </location>
</feature>
<evidence type="ECO:0000313" key="4">
    <source>
        <dbReference type="EMBL" id="GIL47807.1"/>
    </source>
</evidence>
<comment type="caution">
    <text evidence="4">The sequence shown here is derived from an EMBL/GenBank/DDBJ whole genome shotgun (WGS) entry which is preliminary data.</text>
</comment>
<feature type="compositionally biased region" description="Polar residues" evidence="1">
    <location>
        <begin position="108"/>
        <end position="119"/>
    </location>
</feature>
<dbReference type="Pfam" id="PF00581">
    <property type="entry name" value="Rhodanese"/>
    <property type="match status" value="1"/>
</dbReference>
<evidence type="ECO:0000256" key="2">
    <source>
        <dbReference type="SAM" id="Phobius"/>
    </source>
</evidence>
<feature type="transmembrane region" description="Helical" evidence="2">
    <location>
        <begin position="12"/>
        <end position="31"/>
    </location>
</feature>
<dbReference type="GO" id="GO:0004792">
    <property type="term" value="F:thiosulfate-cyanide sulfurtransferase activity"/>
    <property type="evidence" value="ECO:0007669"/>
    <property type="project" value="TreeGrafter"/>
</dbReference>
<feature type="compositionally biased region" description="Low complexity" evidence="1">
    <location>
        <begin position="205"/>
        <end position="214"/>
    </location>
</feature>
<dbReference type="SMART" id="SM00450">
    <property type="entry name" value="RHOD"/>
    <property type="match status" value="1"/>
</dbReference>
<evidence type="ECO:0000313" key="5">
    <source>
        <dbReference type="Proteomes" id="UP000747399"/>
    </source>
</evidence>
<dbReference type="PANTHER" id="PTHR44086:SF10">
    <property type="entry name" value="THIOSULFATE SULFURTRANSFERASE_RHODANESE-LIKE DOMAIN-CONTAINING PROTEIN 3"/>
    <property type="match status" value="1"/>
</dbReference>
<dbReference type="PROSITE" id="PS50206">
    <property type="entry name" value="RHODANESE_3"/>
    <property type="match status" value="1"/>
</dbReference>